<dbReference type="OrthoDB" id="9813911at2"/>
<proteinExistence type="predicted"/>
<protein>
    <submittedName>
        <fullName evidence="1">DUF4260 family protein</fullName>
    </submittedName>
</protein>
<evidence type="ECO:0000313" key="2">
    <source>
        <dbReference type="Proteomes" id="UP000269301"/>
    </source>
</evidence>
<dbReference type="EMBL" id="RBZP01000005">
    <property type="protein sequence ID" value="RKQ33951.1"/>
    <property type="molecule type" value="Genomic_DNA"/>
</dbReference>
<sequence length="39" mass="4533">MQFLIIVGLIWTAHIGMDRMIGFGLKYPTAFKDTHIQRI</sequence>
<organism evidence="1 2">
    <name type="scientific">Oceanobacillus halophilus</name>
    <dbReference type="NCBI Taxonomy" id="930130"/>
    <lineage>
        <taxon>Bacteria</taxon>
        <taxon>Bacillati</taxon>
        <taxon>Bacillota</taxon>
        <taxon>Bacilli</taxon>
        <taxon>Bacillales</taxon>
        <taxon>Bacillaceae</taxon>
        <taxon>Oceanobacillus</taxon>
    </lineage>
</organism>
<accession>A0A495A6J8</accession>
<evidence type="ECO:0000313" key="1">
    <source>
        <dbReference type="EMBL" id="RKQ33951.1"/>
    </source>
</evidence>
<gene>
    <name evidence="1" type="ORF">D8M06_09015</name>
</gene>
<keyword evidence="2" id="KW-1185">Reference proteome</keyword>
<reference evidence="1 2" key="1">
    <citation type="journal article" date="2016" name="Int. J. Syst. Evol. Microbiol.">
        <title>Oceanobacillus halophilus sp. nov., a novel moderately halophilic bacterium from a hypersaline lake.</title>
        <authorList>
            <person name="Amoozegar M.A."/>
            <person name="Bagheri M."/>
            <person name="Makhdoumi A."/>
            <person name="Nikou M.M."/>
            <person name="Fazeli S.A.S."/>
            <person name="Schumann P."/>
            <person name="Sproer C."/>
            <person name="Sanchez-Porro C."/>
            <person name="Ventosa A."/>
        </authorList>
    </citation>
    <scope>NUCLEOTIDE SEQUENCE [LARGE SCALE GENOMIC DNA]</scope>
    <source>
        <strain evidence="1 2">DSM 23996</strain>
    </source>
</reference>
<dbReference type="AlphaFoldDB" id="A0A495A6J8"/>
<name>A0A495A6J8_9BACI</name>
<comment type="caution">
    <text evidence="1">The sequence shown here is derived from an EMBL/GenBank/DDBJ whole genome shotgun (WGS) entry which is preliminary data.</text>
</comment>
<dbReference type="InterPro" id="IPR025356">
    <property type="entry name" value="DUF4260"/>
</dbReference>
<dbReference type="Pfam" id="PF14079">
    <property type="entry name" value="DUF4260"/>
    <property type="match status" value="1"/>
</dbReference>
<dbReference type="Proteomes" id="UP000269301">
    <property type="component" value="Unassembled WGS sequence"/>
</dbReference>